<feature type="domain" description="Putative mannosyltransferase YkcA/B-like C-terminal" evidence="10">
    <location>
        <begin position="507"/>
        <end position="589"/>
    </location>
</feature>
<feature type="transmembrane region" description="Helical" evidence="8">
    <location>
        <begin position="444"/>
        <end position="464"/>
    </location>
</feature>
<evidence type="ECO:0000256" key="1">
    <source>
        <dbReference type="ARBA" id="ARBA00004651"/>
    </source>
</evidence>
<accession>A0A6L6XPH9</accession>
<dbReference type="InterPro" id="IPR050297">
    <property type="entry name" value="LipidA_mod_glycosyltrf_83"/>
</dbReference>
<keyword evidence="3" id="KW-0328">Glycosyltransferase</keyword>
<reference evidence="11 12" key="1">
    <citation type="submission" date="2019-12" db="EMBL/GenBank/DDBJ databases">
        <authorList>
            <person name="Huq M.A."/>
        </authorList>
    </citation>
    <scope>NUCLEOTIDE SEQUENCE [LARGE SCALE GENOMIC DNA]</scope>
    <source>
        <strain evidence="11 12">MAH-18</strain>
    </source>
</reference>
<dbReference type="InterPro" id="IPR038731">
    <property type="entry name" value="RgtA/B/C-like"/>
</dbReference>
<organism evidence="11 12">
    <name type="scientific">Nocardioides agri</name>
    <dbReference type="NCBI Taxonomy" id="2682843"/>
    <lineage>
        <taxon>Bacteria</taxon>
        <taxon>Bacillati</taxon>
        <taxon>Actinomycetota</taxon>
        <taxon>Actinomycetes</taxon>
        <taxon>Propionibacteriales</taxon>
        <taxon>Nocardioidaceae</taxon>
        <taxon>Nocardioides</taxon>
    </lineage>
</organism>
<feature type="transmembrane region" description="Helical" evidence="8">
    <location>
        <begin position="415"/>
        <end position="432"/>
    </location>
</feature>
<sequence length="627" mass="65337">MSSPLSDPGLSVAMPDGLRQRAPLMLLLAGSALLFTWQLDESGFANVYYSAAAQAGSVSWKALFFGSLDAANGLTVDKPPLALWPMGLSVRAFGLSPWSILLPQAVEGVASVGLLYATVRRTTGQTSVAVLAGGLFAITPVSVLVFRYNIPDAMLTMLLLGAAYATIRALEGHHDSGWLVLAGTLAGLGFLTKMFEAWLVLPALWLTYFVYGRGAFPRRVGRLALSAIALLAAAGWWVAIVEAWPIGTRPFIGGSPANSVRQLALGYNGLGRLTGSTGSTSASGGLGATNIARIGRVDLGAEITWLLPAAIVLAVAAWRLSRPRENGGAIRSAVFMWTTWLGVVSVTFALMAGIFHSYYTVILAPPISALVAVGSWLAWERRDKVRVRRLLVATIVLTTLVSGATVAAVGYELRWWFPVVLAAGLGAAFVVGRSTSERPIAAPLAVVALVATLLGPVLFSVATVRSPHVGSGPMAGPGRAATTTELVAPSAYGGIFGAYAPISDEVVTALATGSHDYRWAAATLGAKGAAAYQLKAGAPVLAIGGYKGTDPAPTLQQFSAMVRDRQVHWFIPGGTYGPAGTQIEAWVQSEFEPTMIGGHVMYDLSQGAAPATGPTKLTGPDVLAAEG</sequence>
<evidence type="ECO:0000256" key="5">
    <source>
        <dbReference type="ARBA" id="ARBA00022692"/>
    </source>
</evidence>
<dbReference type="EMBL" id="WSEK01000004">
    <property type="protein sequence ID" value="MVQ48627.1"/>
    <property type="molecule type" value="Genomic_DNA"/>
</dbReference>
<dbReference type="AlphaFoldDB" id="A0A6L6XPH9"/>
<dbReference type="GO" id="GO:0016763">
    <property type="term" value="F:pentosyltransferase activity"/>
    <property type="evidence" value="ECO:0007669"/>
    <property type="project" value="TreeGrafter"/>
</dbReference>
<comment type="caution">
    <text evidence="11">The sequence shown here is derived from an EMBL/GenBank/DDBJ whole genome shotgun (WGS) entry which is preliminary data.</text>
</comment>
<dbReference type="GO" id="GO:0009103">
    <property type="term" value="P:lipopolysaccharide biosynthetic process"/>
    <property type="evidence" value="ECO:0007669"/>
    <property type="project" value="UniProtKB-ARBA"/>
</dbReference>
<keyword evidence="5 8" id="KW-0812">Transmembrane</keyword>
<feature type="domain" description="Glycosyltransferase RgtA/B/C/D-like" evidence="9">
    <location>
        <begin position="77"/>
        <end position="236"/>
    </location>
</feature>
<protein>
    <submittedName>
        <fullName evidence="11">Phospholipid carrier-dependent glycosyltransferase</fullName>
    </submittedName>
</protein>
<feature type="transmembrane region" description="Helical" evidence="8">
    <location>
        <begin position="333"/>
        <end position="352"/>
    </location>
</feature>
<dbReference type="RefSeq" id="WP_157340916.1">
    <property type="nucleotide sequence ID" value="NZ_WSEK01000004.1"/>
</dbReference>
<name>A0A6L6XPH9_9ACTN</name>
<feature type="transmembrane region" description="Helical" evidence="8">
    <location>
        <begin position="178"/>
        <end position="211"/>
    </location>
</feature>
<feature type="transmembrane region" description="Helical" evidence="8">
    <location>
        <begin position="128"/>
        <end position="150"/>
    </location>
</feature>
<dbReference type="Pfam" id="PF24878">
    <property type="entry name" value="YkcB_C"/>
    <property type="match status" value="1"/>
</dbReference>
<keyword evidence="12" id="KW-1185">Reference proteome</keyword>
<comment type="subcellular location">
    <subcellularLocation>
        <location evidence="1">Cell membrane</location>
        <topology evidence="1">Multi-pass membrane protein</topology>
    </subcellularLocation>
</comment>
<evidence type="ECO:0000313" key="11">
    <source>
        <dbReference type="EMBL" id="MVQ48627.1"/>
    </source>
</evidence>
<gene>
    <name evidence="11" type="ORF">GON03_05495</name>
</gene>
<dbReference type="PANTHER" id="PTHR33908">
    <property type="entry name" value="MANNOSYLTRANSFERASE YKCB-RELATED"/>
    <property type="match status" value="1"/>
</dbReference>
<feature type="transmembrane region" description="Helical" evidence="8">
    <location>
        <begin position="390"/>
        <end position="409"/>
    </location>
</feature>
<feature type="transmembrane region" description="Helical" evidence="8">
    <location>
        <begin position="303"/>
        <end position="321"/>
    </location>
</feature>
<dbReference type="Pfam" id="PF13231">
    <property type="entry name" value="PMT_2"/>
    <property type="match status" value="1"/>
</dbReference>
<evidence type="ECO:0000259" key="10">
    <source>
        <dbReference type="Pfam" id="PF24878"/>
    </source>
</evidence>
<dbReference type="Proteomes" id="UP000473525">
    <property type="component" value="Unassembled WGS sequence"/>
</dbReference>
<feature type="transmembrane region" description="Helical" evidence="8">
    <location>
        <begin position="95"/>
        <end position="116"/>
    </location>
</feature>
<evidence type="ECO:0000256" key="8">
    <source>
        <dbReference type="SAM" id="Phobius"/>
    </source>
</evidence>
<dbReference type="InterPro" id="IPR056785">
    <property type="entry name" value="YkcA/B-like_C"/>
</dbReference>
<keyword evidence="4 11" id="KW-0808">Transferase</keyword>
<evidence type="ECO:0000256" key="3">
    <source>
        <dbReference type="ARBA" id="ARBA00022676"/>
    </source>
</evidence>
<proteinExistence type="predicted"/>
<feature type="transmembrane region" description="Helical" evidence="8">
    <location>
        <begin position="223"/>
        <end position="246"/>
    </location>
</feature>
<evidence type="ECO:0000256" key="4">
    <source>
        <dbReference type="ARBA" id="ARBA00022679"/>
    </source>
</evidence>
<keyword evidence="7 8" id="KW-0472">Membrane</keyword>
<dbReference type="PANTHER" id="PTHR33908:SF3">
    <property type="entry name" value="UNDECAPRENYL PHOSPHATE-ALPHA-4-AMINO-4-DEOXY-L-ARABINOSE ARABINOSYL TRANSFERASE"/>
    <property type="match status" value="1"/>
</dbReference>
<dbReference type="GO" id="GO:0010041">
    <property type="term" value="P:response to iron(III) ion"/>
    <property type="evidence" value="ECO:0007669"/>
    <property type="project" value="TreeGrafter"/>
</dbReference>
<feature type="transmembrane region" description="Helical" evidence="8">
    <location>
        <begin position="358"/>
        <end position="378"/>
    </location>
</feature>
<evidence type="ECO:0000313" key="12">
    <source>
        <dbReference type="Proteomes" id="UP000473525"/>
    </source>
</evidence>
<evidence type="ECO:0000256" key="7">
    <source>
        <dbReference type="ARBA" id="ARBA00023136"/>
    </source>
</evidence>
<dbReference type="GO" id="GO:0005886">
    <property type="term" value="C:plasma membrane"/>
    <property type="evidence" value="ECO:0007669"/>
    <property type="project" value="UniProtKB-SubCell"/>
</dbReference>
<evidence type="ECO:0000256" key="2">
    <source>
        <dbReference type="ARBA" id="ARBA00022475"/>
    </source>
</evidence>
<evidence type="ECO:0000259" key="9">
    <source>
        <dbReference type="Pfam" id="PF13231"/>
    </source>
</evidence>
<evidence type="ECO:0000256" key="6">
    <source>
        <dbReference type="ARBA" id="ARBA00022989"/>
    </source>
</evidence>
<keyword evidence="6 8" id="KW-1133">Transmembrane helix</keyword>
<keyword evidence="2" id="KW-1003">Cell membrane</keyword>